<evidence type="ECO:0000259" key="7">
    <source>
        <dbReference type="Pfam" id="PF07980"/>
    </source>
</evidence>
<evidence type="ECO:0000256" key="3">
    <source>
        <dbReference type="ARBA" id="ARBA00022729"/>
    </source>
</evidence>
<reference evidence="9 10" key="1">
    <citation type="journal article" date="2009" name="Stand. Genomic Sci.">
        <title>Complete genome sequence of Pedobacter heparinus type strain (HIM 762-3).</title>
        <authorList>
            <person name="Han C."/>
            <person name="Spring S."/>
            <person name="Lapidus A."/>
            <person name="Del Rio T.G."/>
            <person name="Tice H."/>
            <person name="Copeland A."/>
            <person name="Cheng J.F."/>
            <person name="Lucas S."/>
            <person name="Chen F."/>
            <person name="Nolan M."/>
            <person name="Bruce D."/>
            <person name="Goodwin L."/>
            <person name="Pitluck S."/>
            <person name="Ivanova N."/>
            <person name="Mavromatis K."/>
            <person name="Mikhailova N."/>
            <person name="Pati A."/>
            <person name="Chen A."/>
            <person name="Palaniappan K."/>
            <person name="Land M."/>
            <person name="Hauser L."/>
            <person name="Chang Y.J."/>
            <person name="Jeffries C.C."/>
            <person name="Saunders E."/>
            <person name="Chertkov O."/>
            <person name="Brettin T."/>
            <person name="Goker M."/>
            <person name="Rohde M."/>
            <person name="Bristow J."/>
            <person name="Eisen J.A."/>
            <person name="Markowitz V."/>
            <person name="Hugenholtz P."/>
            <person name="Kyrpides N.C."/>
            <person name="Klenk H.P."/>
            <person name="Detter J.C."/>
        </authorList>
    </citation>
    <scope>NUCLEOTIDE SEQUENCE [LARGE SCALE GENOMIC DNA]</scope>
    <source>
        <strain evidence="10">ATCC 13125 / DSM 2366 / CIP 104194 / JCM 7457 / NBRC 12017 / NCIMB 9290 / NRRL B-14731 / HIM 762-3</strain>
    </source>
</reference>
<evidence type="ECO:0000256" key="5">
    <source>
        <dbReference type="ARBA" id="ARBA00023237"/>
    </source>
</evidence>
<name>C6XZN7_PEDHD</name>
<evidence type="ECO:0000313" key="9">
    <source>
        <dbReference type="EMBL" id="ACU04733.1"/>
    </source>
</evidence>
<dbReference type="Pfam" id="PF14322">
    <property type="entry name" value="SusD-like_3"/>
    <property type="match status" value="1"/>
</dbReference>
<keyword evidence="10" id="KW-1185">Reference proteome</keyword>
<evidence type="ECO:0000313" key="10">
    <source>
        <dbReference type="Proteomes" id="UP000000852"/>
    </source>
</evidence>
<keyword evidence="6" id="KW-0812">Transmembrane</keyword>
<keyword evidence="6" id="KW-1133">Transmembrane helix</keyword>
<dbReference type="AlphaFoldDB" id="C6XZN7"/>
<dbReference type="InterPro" id="IPR033985">
    <property type="entry name" value="SusD-like_N"/>
</dbReference>
<keyword evidence="4 6" id="KW-0472">Membrane</keyword>
<evidence type="ECO:0000259" key="8">
    <source>
        <dbReference type="Pfam" id="PF14322"/>
    </source>
</evidence>
<protein>
    <submittedName>
        <fullName evidence="9">RagB/SusD domain protein</fullName>
    </submittedName>
</protein>
<sequence>MNNENTSYKNRRSFLREATFYGLSSFIAMPALASLLSGCSKDFLDRQPLDAITDVSFWETEEQLKLAVNGCYAYLKGKSETLQDSYVDLERCGDNIIYPPLSDYLSISTGVFDYNLPSINNEWVKQYAAIRRCNHFLQNYEKAKGVKPDLLSRYAAEVRFLRAHYYSFLIMLFGDVPLITKTLNIGDPEIMATQTPKAEVLNFVLQELEAAAPSLPPTYTAVDSGRITRGAALGWKAKVALFFQKWDVAEAAAKAVMNLGIYSLYSNGNTSTSYKELFTYKGKITNAANKETILARPYLANVSEHNLSRESWVPDQVSRFSITKSLVDAYLCSDGKPIDKSALYSESTYAAIFQNRDPRMIQTVLSPGTAWEGKDDGDQDSNPNAIFNLPKWDADKKGTVTGTGYYNLKYVEPTAVGVYNKDANDIHLLRYAEVLLTYAEARMEQGTLTQTDLDDTINKLRTRVGMVQMKITELNAWGMDLRTEIRRERRIELALEGHRYFDILRWKQGSLLAEDVKGIKKSLVPAYNQVYIATIPTDAQGYLIINSGRKFVEPKNYLWPVPLPQKDLNPNLIQPDGWK</sequence>
<dbReference type="KEGG" id="phe:Phep_2529"/>
<evidence type="ECO:0000256" key="2">
    <source>
        <dbReference type="ARBA" id="ARBA00006275"/>
    </source>
</evidence>
<dbReference type="SUPFAM" id="SSF48452">
    <property type="entry name" value="TPR-like"/>
    <property type="match status" value="1"/>
</dbReference>
<evidence type="ECO:0000256" key="1">
    <source>
        <dbReference type="ARBA" id="ARBA00004442"/>
    </source>
</evidence>
<comment type="similarity">
    <text evidence="2">Belongs to the SusD family.</text>
</comment>
<accession>C6XZN7</accession>
<dbReference type="RefSeq" id="WP_015808345.1">
    <property type="nucleotide sequence ID" value="NC_013061.1"/>
</dbReference>
<dbReference type="Proteomes" id="UP000000852">
    <property type="component" value="Chromosome"/>
</dbReference>
<proteinExistence type="inferred from homology"/>
<feature type="domain" description="RagB/SusD" evidence="7">
    <location>
        <begin position="315"/>
        <end position="578"/>
    </location>
</feature>
<organism evidence="9 10">
    <name type="scientific">Pedobacter heparinus (strain ATCC 13125 / DSM 2366 / CIP 104194 / JCM 7457 / NBRC 12017 / NCIMB 9290 / NRRL B-14731 / HIM 762-3)</name>
    <dbReference type="NCBI Taxonomy" id="485917"/>
    <lineage>
        <taxon>Bacteria</taxon>
        <taxon>Pseudomonadati</taxon>
        <taxon>Bacteroidota</taxon>
        <taxon>Sphingobacteriia</taxon>
        <taxon>Sphingobacteriales</taxon>
        <taxon>Sphingobacteriaceae</taxon>
        <taxon>Pedobacter</taxon>
    </lineage>
</organism>
<dbReference type="EMBL" id="CP001681">
    <property type="protein sequence ID" value="ACU04733.1"/>
    <property type="molecule type" value="Genomic_DNA"/>
</dbReference>
<dbReference type="eggNOG" id="COG0457">
    <property type="taxonomic scope" value="Bacteria"/>
</dbReference>
<dbReference type="Pfam" id="PF07980">
    <property type="entry name" value="SusD_RagB"/>
    <property type="match status" value="1"/>
</dbReference>
<dbReference type="InterPro" id="IPR012944">
    <property type="entry name" value="SusD_RagB_dom"/>
</dbReference>
<dbReference type="GO" id="GO:0009279">
    <property type="term" value="C:cell outer membrane"/>
    <property type="evidence" value="ECO:0007669"/>
    <property type="project" value="UniProtKB-SubCell"/>
</dbReference>
<feature type="domain" description="SusD-like N-terminal" evidence="8">
    <location>
        <begin position="42"/>
        <end position="241"/>
    </location>
</feature>
<dbReference type="PROSITE" id="PS51318">
    <property type="entry name" value="TAT"/>
    <property type="match status" value="1"/>
</dbReference>
<feature type="transmembrane region" description="Helical" evidence="6">
    <location>
        <begin position="20"/>
        <end position="38"/>
    </location>
</feature>
<dbReference type="InterPro" id="IPR011990">
    <property type="entry name" value="TPR-like_helical_dom_sf"/>
</dbReference>
<keyword evidence="3" id="KW-0732">Signal</keyword>
<dbReference type="Gene3D" id="1.25.40.390">
    <property type="match status" value="1"/>
</dbReference>
<comment type="subcellular location">
    <subcellularLocation>
        <location evidence="1">Cell outer membrane</location>
    </subcellularLocation>
</comment>
<gene>
    <name evidence="9" type="ordered locus">Phep_2529</name>
</gene>
<keyword evidence="5" id="KW-0998">Cell outer membrane</keyword>
<dbReference type="InterPro" id="IPR006311">
    <property type="entry name" value="TAT_signal"/>
</dbReference>
<evidence type="ECO:0000256" key="6">
    <source>
        <dbReference type="SAM" id="Phobius"/>
    </source>
</evidence>
<dbReference type="HOGENOM" id="CLU_015553_0_1_10"/>
<evidence type="ECO:0000256" key="4">
    <source>
        <dbReference type="ARBA" id="ARBA00023136"/>
    </source>
</evidence>
<dbReference type="STRING" id="485917.Phep_2529"/>